<reference evidence="11 12" key="1">
    <citation type="journal article" date="2016" name="Nat. Biotechnol.">
        <title>Measurement of bacterial replication rates in microbial communities.</title>
        <authorList>
            <person name="Brown C.T."/>
            <person name="Olm M.R."/>
            <person name="Thomas B.C."/>
            <person name="Banfield J.F."/>
        </authorList>
    </citation>
    <scope>NUCLEOTIDE SEQUENCE [LARGE SCALE GENOMIC DNA]</scope>
    <source>
        <strain evidence="11">46_33</strain>
    </source>
</reference>
<dbReference type="GO" id="GO:0006826">
    <property type="term" value="P:iron ion transport"/>
    <property type="evidence" value="ECO:0007669"/>
    <property type="project" value="UniProtKB-KW"/>
</dbReference>
<dbReference type="InterPro" id="IPR051535">
    <property type="entry name" value="Siderophore_ABC-ATPase"/>
</dbReference>
<dbReference type="GO" id="GO:0005524">
    <property type="term" value="F:ATP binding"/>
    <property type="evidence" value="ECO:0007669"/>
    <property type="project" value="UniProtKB-KW"/>
</dbReference>
<evidence type="ECO:0000313" key="12">
    <source>
        <dbReference type="Proteomes" id="UP000186777"/>
    </source>
</evidence>
<evidence type="ECO:0000256" key="3">
    <source>
        <dbReference type="ARBA" id="ARBA00022475"/>
    </source>
</evidence>
<evidence type="ECO:0000256" key="7">
    <source>
        <dbReference type="ARBA" id="ARBA00023004"/>
    </source>
</evidence>
<keyword evidence="3" id="KW-1003">Cell membrane</keyword>
<name>A0A1Q6R8R2_9FIRM</name>
<dbReference type="SMART" id="SM00382">
    <property type="entry name" value="AAA"/>
    <property type="match status" value="1"/>
</dbReference>
<dbReference type="PROSITE" id="PS50893">
    <property type="entry name" value="ABC_TRANSPORTER_2"/>
    <property type="match status" value="1"/>
</dbReference>
<sequence>MTQNNAAPFKAVLEATHIDIAINKKTIIHDLSLAIPEGKITAIIGPNGCGKSTTLKAIARILPCAKGSISFLGKDIHSLSHREFARCLAILTQSPVAPTDLTVQDLVEMGRFPHRSFLGRGDKDDAQHVAWALEQTNMTSMSHRLLHTLSGGERQRAWIAMALAQRPQVLLLDEPTTYLDICHQLEVMQLLDKLNKELGLTVVMVIHDLNHAIQYADYVAVIKAGRLVVSGEPKEIVTSKLLADVFRVQADEFACSNGLPALVPITVCR</sequence>
<evidence type="ECO:0000256" key="8">
    <source>
        <dbReference type="ARBA" id="ARBA00023065"/>
    </source>
</evidence>
<dbReference type="Proteomes" id="UP000186777">
    <property type="component" value="Unassembled WGS sequence"/>
</dbReference>
<evidence type="ECO:0000256" key="2">
    <source>
        <dbReference type="ARBA" id="ARBA00022448"/>
    </source>
</evidence>
<keyword evidence="2" id="KW-0813">Transport</keyword>
<accession>A0A1Q6R8R2</accession>
<dbReference type="FunFam" id="3.40.50.300:FF:000134">
    <property type="entry name" value="Iron-enterobactin ABC transporter ATP-binding protein"/>
    <property type="match status" value="1"/>
</dbReference>
<comment type="subcellular location">
    <subcellularLocation>
        <location evidence="1">Cell membrane</location>
        <topology evidence="1">Peripheral membrane protein</topology>
    </subcellularLocation>
</comment>
<dbReference type="AlphaFoldDB" id="A0A1Q6R8R2"/>
<protein>
    <submittedName>
        <fullName evidence="11">Iron ABC transporter ATP-binding protein</fullName>
    </submittedName>
</protein>
<evidence type="ECO:0000256" key="1">
    <source>
        <dbReference type="ARBA" id="ARBA00004202"/>
    </source>
</evidence>
<dbReference type="EMBL" id="MNTG01000009">
    <property type="protein sequence ID" value="OLA38752.1"/>
    <property type="molecule type" value="Genomic_DNA"/>
</dbReference>
<gene>
    <name evidence="11" type="ORF">BHW43_02985</name>
</gene>
<keyword evidence="6 11" id="KW-0067">ATP-binding</keyword>
<dbReference type="STRING" id="626940.BHW43_02985"/>
<dbReference type="InterPro" id="IPR027417">
    <property type="entry name" value="P-loop_NTPase"/>
</dbReference>
<dbReference type="GO" id="GO:0016887">
    <property type="term" value="F:ATP hydrolysis activity"/>
    <property type="evidence" value="ECO:0007669"/>
    <property type="project" value="InterPro"/>
</dbReference>
<evidence type="ECO:0000256" key="4">
    <source>
        <dbReference type="ARBA" id="ARBA00022496"/>
    </source>
</evidence>
<keyword evidence="9" id="KW-0472">Membrane</keyword>
<evidence type="ECO:0000256" key="5">
    <source>
        <dbReference type="ARBA" id="ARBA00022741"/>
    </source>
</evidence>
<dbReference type="PROSITE" id="PS00211">
    <property type="entry name" value="ABC_TRANSPORTER_1"/>
    <property type="match status" value="1"/>
</dbReference>
<evidence type="ECO:0000256" key="9">
    <source>
        <dbReference type="ARBA" id="ARBA00023136"/>
    </source>
</evidence>
<dbReference type="InterPro" id="IPR017871">
    <property type="entry name" value="ABC_transporter-like_CS"/>
</dbReference>
<keyword evidence="7" id="KW-0408">Iron</keyword>
<dbReference type="PANTHER" id="PTHR42771">
    <property type="entry name" value="IRON(3+)-HYDROXAMATE IMPORT ATP-BINDING PROTEIN FHUC"/>
    <property type="match status" value="1"/>
</dbReference>
<keyword evidence="4" id="KW-0410">Iron transport</keyword>
<evidence type="ECO:0000256" key="6">
    <source>
        <dbReference type="ARBA" id="ARBA00022840"/>
    </source>
</evidence>
<dbReference type="SUPFAM" id="SSF52540">
    <property type="entry name" value="P-loop containing nucleoside triphosphate hydrolases"/>
    <property type="match status" value="1"/>
</dbReference>
<proteinExistence type="predicted"/>
<evidence type="ECO:0000313" key="11">
    <source>
        <dbReference type="EMBL" id="OLA38752.1"/>
    </source>
</evidence>
<keyword evidence="8" id="KW-0406">Ion transport</keyword>
<keyword evidence="5" id="KW-0547">Nucleotide-binding</keyword>
<dbReference type="CDD" id="cd03214">
    <property type="entry name" value="ABC_Iron-Siderophores_B12_Hemin"/>
    <property type="match status" value="1"/>
</dbReference>
<dbReference type="RefSeq" id="WP_021719679.1">
    <property type="nucleotide sequence ID" value="NZ_CAJLOJ010000014.1"/>
</dbReference>
<dbReference type="PANTHER" id="PTHR42771:SF2">
    <property type="entry name" value="IRON(3+)-HYDROXAMATE IMPORT ATP-BINDING PROTEIN FHUC"/>
    <property type="match status" value="1"/>
</dbReference>
<dbReference type="GO" id="GO:0005886">
    <property type="term" value="C:plasma membrane"/>
    <property type="evidence" value="ECO:0007669"/>
    <property type="project" value="UniProtKB-SubCell"/>
</dbReference>
<evidence type="ECO:0000259" key="10">
    <source>
        <dbReference type="PROSITE" id="PS50893"/>
    </source>
</evidence>
<dbReference type="InterPro" id="IPR003439">
    <property type="entry name" value="ABC_transporter-like_ATP-bd"/>
</dbReference>
<dbReference type="Pfam" id="PF00005">
    <property type="entry name" value="ABC_tran"/>
    <property type="match status" value="1"/>
</dbReference>
<dbReference type="InterPro" id="IPR003593">
    <property type="entry name" value="AAA+_ATPase"/>
</dbReference>
<comment type="caution">
    <text evidence="11">The sequence shown here is derived from an EMBL/GenBank/DDBJ whole genome shotgun (WGS) entry which is preliminary data.</text>
</comment>
<organism evidence="11 12">
    <name type="scientific">Phascolarctobacterium succinatutens</name>
    <dbReference type="NCBI Taxonomy" id="626940"/>
    <lineage>
        <taxon>Bacteria</taxon>
        <taxon>Bacillati</taxon>
        <taxon>Bacillota</taxon>
        <taxon>Negativicutes</taxon>
        <taxon>Acidaminococcales</taxon>
        <taxon>Acidaminococcaceae</taxon>
        <taxon>Phascolarctobacterium</taxon>
    </lineage>
</organism>
<dbReference type="Gene3D" id="3.40.50.300">
    <property type="entry name" value="P-loop containing nucleotide triphosphate hydrolases"/>
    <property type="match status" value="1"/>
</dbReference>
<feature type="domain" description="ABC transporter" evidence="10">
    <location>
        <begin position="13"/>
        <end position="249"/>
    </location>
</feature>